<evidence type="ECO:0000259" key="1">
    <source>
        <dbReference type="PROSITE" id="PS50042"/>
    </source>
</evidence>
<sequence>MDRVSRIMGGGAVSDLMSSVFYEVRLPPHTQLIAAGDTVDAIYLIAQGEVEIYQQLLLEEVEGAASASPCQLPSQVGPVTNNRGEDCQHLSCSKQQLGASGCQAICV</sequence>
<protein>
    <recommendedName>
        <fullName evidence="1">Cyclic nucleotide-binding domain-containing protein</fullName>
    </recommendedName>
</protein>
<organism evidence="2 3">
    <name type="scientific">Haematococcus lacustris</name>
    <name type="common">Green alga</name>
    <name type="synonym">Haematococcus pluvialis</name>
    <dbReference type="NCBI Taxonomy" id="44745"/>
    <lineage>
        <taxon>Eukaryota</taxon>
        <taxon>Viridiplantae</taxon>
        <taxon>Chlorophyta</taxon>
        <taxon>core chlorophytes</taxon>
        <taxon>Chlorophyceae</taxon>
        <taxon>CS clade</taxon>
        <taxon>Chlamydomonadales</taxon>
        <taxon>Haematococcaceae</taxon>
        <taxon>Haematococcus</taxon>
    </lineage>
</organism>
<dbReference type="InterPro" id="IPR018490">
    <property type="entry name" value="cNMP-bd_dom_sf"/>
</dbReference>
<evidence type="ECO:0000313" key="2">
    <source>
        <dbReference type="EMBL" id="GFH06070.1"/>
    </source>
</evidence>
<comment type="caution">
    <text evidence="2">The sequence shown here is derived from an EMBL/GenBank/DDBJ whole genome shotgun (WGS) entry which is preliminary data.</text>
</comment>
<feature type="domain" description="Cyclic nucleotide-binding" evidence="1">
    <location>
        <begin position="13"/>
        <end position="55"/>
    </location>
</feature>
<name>A0A699Y768_HAELA</name>
<dbReference type="AlphaFoldDB" id="A0A699Y768"/>
<dbReference type="EMBL" id="BLLF01000021">
    <property type="protein sequence ID" value="GFH06070.1"/>
    <property type="molecule type" value="Genomic_DNA"/>
</dbReference>
<evidence type="ECO:0000313" key="3">
    <source>
        <dbReference type="Proteomes" id="UP000485058"/>
    </source>
</evidence>
<gene>
    <name evidence="2" type="ORF">HaLaN_00638</name>
</gene>
<dbReference type="Gene3D" id="2.60.120.10">
    <property type="entry name" value="Jelly Rolls"/>
    <property type="match status" value="1"/>
</dbReference>
<keyword evidence="3" id="KW-1185">Reference proteome</keyword>
<dbReference type="Proteomes" id="UP000485058">
    <property type="component" value="Unassembled WGS sequence"/>
</dbReference>
<dbReference type="SUPFAM" id="SSF51206">
    <property type="entry name" value="cAMP-binding domain-like"/>
    <property type="match status" value="1"/>
</dbReference>
<dbReference type="InterPro" id="IPR014710">
    <property type="entry name" value="RmlC-like_jellyroll"/>
</dbReference>
<reference evidence="2 3" key="1">
    <citation type="submission" date="2020-02" db="EMBL/GenBank/DDBJ databases">
        <title>Draft genome sequence of Haematococcus lacustris strain NIES-144.</title>
        <authorList>
            <person name="Morimoto D."/>
            <person name="Nakagawa S."/>
            <person name="Yoshida T."/>
            <person name="Sawayama S."/>
        </authorList>
    </citation>
    <scope>NUCLEOTIDE SEQUENCE [LARGE SCALE GENOMIC DNA]</scope>
    <source>
        <strain evidence="2 3">NIES-144</strain>
    </source>
</reference>
<dbReference type="InterPro" id="IPR000595">
    <property type="entry name" value="cNMP-bd_dom"/>
</dbReference>
<accession>A0A699Y768</accession>
<dbReference type="PROSITE" id="PS50042">
    <property type="entry name" value="CNMP_BINDING_3"/>
    <property type="match status" value="1"/>
</dbReference>
<proteinExistence type="predicted"/>